<proteinExistence type="predicted"/>
<evidence type="ECO:0000313" key="1">
    <source>
        <dbReference type="EMBL" id="KAH3814450.1"/>
    </source>
</evidence>
<protein>
    <submittedName>
        <fullName evidence="1">Uncharacterized protein</fullName>
    </submittedName>
</protein>
<dbReference type="EMBL" id="JAIWYP010000006">
    <property type="protein sequence ID" value="KAH3814450.1"/>
    <property type="molecule type" value="Genomic_DNA"/>
</dbReference>
<reference evidence="1" key="2">
    <citation type="submission" date="2020-11" db="EMBL/GenBank/DDBJ databases">
        <authorList>
            <person name="McCartney M.A."/>
            <person name="Auch B."/>
            <person name="Kono T."/>
            <person name="Mallez S."/>
            <person name="Becker A."/>
            <person name="Gohl D.M."/>
            <person name="Silverstein K.A.T."/>
            <person name="Koren S."/>
            <person name="Bechman K.B."/>
            <person name="Herman A."/>
            <person name="Abrahante J.E."/>
            <person name="Garbe J."/>
        </authorList>
    </citation>
    <scope>NUCLEOTIDE SEQUENCE</scope>
    <source>
        <strain evidence="1">Duluth1</strain>
        <tissue evidence="1">Whole animal</tissue>
    </source>
</reference>
<evidence type="ECO:0000313" key="2">
    <source>
        <dbReference type="Proteomes" id="UP000828390"/>
    </source>
</evidence>
<reference evidence="1" key="1">
    <citation type="journal article" date="2019" name="bioRxiv">
        <title>The Genome of the Zebra Mussel, Dreissena polymorpha: A Resource for Invasive Species Research.</title>
        <authorList>
            <person name="McCartney M.A."/>
            <person name="Auch B."/>
            <person name="Kono T."/>
            <person name="Mallez S."/>
            <person name="Zhang Y."/>
            <person name="Obille A."/>
            <person name="Becker A."/>
            <person name="Abrahante J.E."/>
            <person name="Garbe J."/>
            <person name="Badalamenti J.P."/>
            <person name="Herman A."/>
            <person name="Mangelson H."/>
            <person name="Liachko I."/>
            <person name="Sullivan S."/>
            <person name="Sone E.D."/>
            <person name="Koren S."/>
            <person name="Silverstein K.A.T."/>
            <person name="Beckman K.B."/>
            <person name="Gohl D.M."/>
        </authorList>
    </citation>
    <scope>NUCLEOTIDE SEQUENCE</scope>
    <source>
        <strain evidence="1">Duluth1</strain>
        <tissue evidence="1">Whole animal</tissue>
    </source>
</reference>
<comment type="caution">
    <text evidence="1">The sequence shown here is derived from an EMBL/GenBank/DDBJ whole genome shotgun (WGS) entry which is preliminary data.</text>
</comment>
<gene>
    <name evidence="1" type="ORF">DPMN_142950</name>
</gene>
<organism evidence="1 2">
    <name type="scientific">Dreissena polymorpha</name>
    <name type="common">Zebra mussel</name>
    <name type="synonym">Mytilus polymorpha</name>
    <dbReference type="NCBI Taxonomy" id="45954"/>
    <lineage>
        <taxon>Eukaryota</taxon>
        <taxon>Metazoa</taxon>
        <taxon>Spiralia</taxon>
        <taxon>Lophotrochozoa</taxon>
        <taxon>Mollusca</taxon>
        <taxon>Bivalvia</taxon>
        <taxon>Autobranchia</taxon>
        <taxon>Heteroconchia</taxon>
        <taxon>Euheterodonta</taxon>
        <taxon>Imparidentia</taxon>
        <taxon>Neoheterodontei</taxon>
        <taxon>Myida</taxon>
        <taxon>Dreissenoidea</taxon>
        <taxon>Dreissenidae</taxon>
        <taxon>Dreissena</taxon>
    </lineage>
</organism>
<dbReference type="AlphaFoldDB" id="A0A9D4GC89"/>
<name>A0A9D4GC89_DREPO</name>
<accession>A0A9D4GC89</accession>
<keyword evidence="2" id="KW-1185">Reference proteome</keyword>
<sequence length="56" mass="6586">MSLSGDPYNIESYLKYEQSDNRIMVELLERIRPKVYDLTVTLCDSSCLYMCNKNDD</sequence>
<dbReference type="Proteomes" id="UP000828390">
    <property type="component" value="Unassembled WGS sequence"/>
</dbReference>